<keyword evidence="4" id="KW-1185">Reference proteome</keyword>
<evidence type="ECO:0000313" key="4">
    <source>
        <dbReference type="Proteomes" id="UP001175211"/>
    </source>
</evidence>
<evidence type="ECO:0000256" key="1">
    <source>
        <dbReference type="SAM" id="MobiDB-lite"/>
    </source>
</evidence>
<gene>
    <name evidence="3" type="ORF">EV420DRAFT_1547974</name>
</gene>
<dbReference type="AlphaFoldDB" id="A0AA39KBS7"/>
<evidence type="ECO:0000256" key="2">
    <source>
        <dbReference type="SAM" id="SignalP"/>
    </source>
</evidence>
<feature type="signal peptide" evidence="2">
    <location>
        <begin position="1"/>
        <end position="19"/>
    </location>
</feature>
<organism evidence="3 4">
    <name type="scientific">Armillaria tabescens</name>
    <name type="common">Ringless honey mushroom</name>
    <name type="synonym">Agaricus tabescens</name>
    <dbReference type="NCBI Taxonomy" id="1929756"/>
    <lineage>
        <taxon>Eukaryota</taxon>
        <taxon>Fungi</taxon>
        <taxon>Dikarya</taxon>
        <taxon>Basidiomycota</taxon>
        <taxon>Agaricomycotina</taxon>
        <taxon>Agaricomycetes</taxon>
        <taxon>Agaricomycetidae</taxon>
        <taxon>Agaricales</taxon>
        <taxon>Marasmiineae</taxon>
        <taxon>Physalacriaceae</taxon>
        <taxon>Desarmillaria</taxon>
    </lineage>
</organism>
<sequence>MLWRNGVLLSLALPVKTCASTVDETESKRRLNVTAEAVSTILATYQTKIIRRMRTLIMSSLGTVDVCRITLQNNVPSGSGKVLGMYSSPRFLLKSYQNDEEEDLRFLMSDDFERELNEEDEYEVQESPEDEEEEEDGEEAEEEDDEGGDDDQDEDIDYNGDGYGDY</sequence>
<protein>
    <submittedName>
        <fullName evidence="3">Uncharacterized protein</fullName>
    </submittedName>
</protein>
<name>A0AA39KBS7_ARMTA</name>
<comment type="caution">
    <text evidence="3">The sequence shown here is derived from an EMBL/GenBank/DDBJ whole genome shotgun (WGS) entry which is preliminary data.</text>
</comment>
<keyword evidence="2" id="KW-0732">Signal</keyword>
<proteinExistence type="predicted"/>
<dbReference type="EMBL" id="JAUEPS010000020">
    <property type="protein sequence ID" value="KAK0457898.1"/>
    <property type="molecule type" value="Genomic_DNA"/>
</dbReference>
<feature type="compositionally biased region" description="Acidic residues" evidence="1">
    <location>
        <begin position="110"/>
        <end position="158"/>
    </location>
</feature>
<accession>A0AA39KBS7</accession>
<feature type="chain" id="PRO_5041431571" evidence="2">
    <location>
        <begin position="20"/>
        <end position="166"/>
    </location>
</feature>
<dbReference type="RefSeq" id="XP_060330197.1">
    <property type="nucleotide sequence ID" value="XM_060473372.1"/>
</dbReference>
<dbReference type="Proteomes" id="UP001175211">
    <property type="component" value="Unassembled WGS sequence"/>
</dbReference>
<reference evidence="3" key="1">
    <citation type="submission" date="2023-06" db="EMBL/GenBank/DDBJ databases">
        <authorList>
            <consortium name="Lawrence Berkeley National Laboratory"/>
            <person name="Ahrendt S."/>
            <person name="Sahu N."/>
            <person name="Indic B."/>
            <person name="Wong-Bajracharya J."/>
            <person name="Merenyi Z."/>
            <person name="Ke H.-M."/>
            <person name="Monk M."/>
            <person name="Kocsube S."/>
            <person name="Drula E."/>
            <person name="Lipzen A."/>
            <person name="Balint B."/>
            <person name="Henrissat B."/>
            <person name="Andreopoulos B."/>
            <person name="Martin F.M."/>
            <person name="Harder C.B."/>
            <person name="Rigling D."/>
            <person name="Ford K.L."/>
            <person name="Foster G.D."/>
            <person name="Pangilinan J."/>
            <person name="Papanicolaou A."/>
            <person name="Barry K."/>
            <person name="LaButti K."/>
            <person name="Viragh M."/>
            <person name="Koriabine M."/>
            <person name="Yan M."/>
            <person name="Riley R."/>
            <person name="Champramary S."/>
            <person name="Plett K.L."/>
            <person name="Tsai I.J."/>
            <person name="Slot J."/>
            <person name="Sipos G."/>
            <person name="Plett J."/>
            <person name="Nagy L.G."/>
            <person name="Grigoriev I.V."/>
        </authorList>
    </citation>
    <scope>NUCLEOTIDE SEQUENCE</scope>
    <source>
        <strain evidence="3">CCBAS 213</strain>
    </source>
</reference>
<feature type="region of interest" description="Disordered" evidence="1">
    <location>
        <begin position="107"/>
        <end position="166"/>
    </location>
</feature>
<dbReference type="GeneID" id="85356920"/>
<evidence type="ECO:0000313" key="3">
    <source>
        <dbReference type="EMBL" id="KAK0457898.1"/>
    </source>
</evidence>